<evidence type="ECO:0000259" key="1">
    <source>
        <dbReference type="Pfam" id="PF03372"/>
    </source>
</evidence>
<dbReference type="EMBL" id="CP011110">
    <property type="protein sequence ID" value="AKA24927.1"/>
    <property type="molecule type" value="Genomic_DNA"/>
</dbReference>
<dbReference type="PATRIC" id="fig|587753.10.peg.3462"/>
<reference evidence="2 3" key="1">
    <citation type="journal article" date="2015" name="Mol. Plant Microbe Interact.">
        <title>Comparative Genomic Analysis of Pseudomonas chlororaphis PCL1606 Reveals New Insight into Antifungal Compounds Involved in Biocontrol.</title>
        <authorList>
            <person name="Calderon C.E."/>
            <person name="Ramos C."/>
            <person name="de Vicente A."/>
            <person name="Cazorla F.M."/>
        </authorList>
    </citation>
    <scope>NUCLEOTIDE SEQUENCE [LARGE SCALE GENOMIC DNA]</scope>
    <source>
        <strain evidence="2 3">PCL1606</strain>
    </source>
</reference>
<dbReference type="KEGG" id="pcz:PCL1606_34760"/>
<proteinExistence type="predicted"/>
<sequence>MRLATYNVENLFNRAKAMNLEGWVEGKPVLEAFARLNQLLGEPTYSAQDKARMVSLLTELGLAASDRGPFVILRQNRGSLVKRPKAGGLEIVANGRTEWVGSLELIEAPVDLEAMRNTARVMIDLKADVLAVVEAESRPALRDFNTEIIGGLGGPTFKHVMLIDGNDTRGIDVGLMTAAGYPIGTLRSHVDDAAADGELIFSRDCAQFQIPLPAPQQPERQLIVLVNHLKSKGFGSLAASAKKRQAQAERIKAIYQELVARGERYIAVVGDFNDTPDSAPLAPLLQDTDLQDAFVHPAFDDGGYPGTFDTCKAANKIDYLLLSPALFATVSAGGVWRKGMWPGSRPQRWDVYPELDKKENAGSDHAAVWVDLAL</sequence>
<dbReference type="InterPro" id="IPR005135">
    <property type="entry name" value="Endo/exonuclease/phosphatase"/>
</dbReference>
<dbReference type="PANTHER" id="PTHR42834:SF1">
    <property type="entry name" value="ENDONUCLEASE_EXONUCLEASE_PHOSPHATASE FAMILY PROTEIN (AFU_ORTHOLOGUE AFUA_3G09210)"/>
    <property type="match status" value="1"/>
</dbReference>
<dbReference type="SUPFAM" id="SSF56219">
    <property type="entry name" value="DNase I-like"/>
    <property type="match status" value="1"/>
</dbReference>
<dbReference type="GO" id="GO:0003824">
    <property type="term" value="F:catalytic activity"/>
    <property type="evidence" value="ECO:0007669"/>
    <property type="project" value="InterPro"/>
</dbReference>
<name>A0A0D5Y1Q3_9PSED</name>
<evidence type="ECO:0000313" key="2">
    <source>
        <dbReference type="EMBL" id="AKA24927.1"/>
    </source>
</evidence>
<dbReference type="RefSeq" id="WP_045883659.1">
    <property type="nucleotide sequence ID" value="NZ_CP011110.1"/>
</dbReference>
<dbReference type="Pfam" id="PF03372">
    <property type="entry name" value="Exo_endo_phos"/>
    <property type="match status" value="1"/>
</dbReference>
<feature type="domain" description="Endonuclease/exonuclease/phosphatase" evidence="1">
    <location>
        <begin position="115"/>
        <end position="365"/>
    </location>
</feature>
<evidence type="ECO:0000313" key="3">
    <source>
        <dbReference type="Proteomes" id="UP000032748"/>
    </source>
</evidence>
<dbReference type="Gene3D" id="3.60.10.10">
    <property type="entry name" value="Endonuclease/exonuclease/phosphatase"/>
    <property type="match status" value="1"/>
</dbReference>
<organism evidence="2 3">
    <name type="scientific">Pseudomonas chlororaphis</name>
    <dbReference type="NCBI Taxonomy" id="587753"/>
    <lineage>
        <taxon>Bacteria</taxon>
        <taxon>Pseudomonadati</taxon>
        <taxon>Pseudomonadota</taxon>
        <taxon>Gammaproteobacteria</taxon>
        <taxon>Pseudomonadales</taxon>
        <taxon>Pseudomonadaceae</taxon>
        <taxon>Pseudomonas</taxon>
    </lineage>
</organism>
<dbReference type="OrthoDB" id="1398885at2"/>
<protein>
    <recommendedName>
        <fullName evidence="1">Endonuclease/exonuclease/phosphatase domain-containing protein</fullName>
    </recommendedName>
</protein>
<gene>
    <name evidence="2" type="ORF">PCL1606_34760</name>
</gene>
<dbReference type="PANTHER" id="PTHR42834">
    <property type="entry name" value="ENDONUCLEASE/EXONUCLEASE/PHOSPHATASE FAMILY PROTEIN (AFU_ORTHOLOGUE AFUA_3G09210)"/>
    <property type="match status" value="1"/>
</dbReference>
<accession>A0A0D5Y1Q3</accession>
<dbReference type="Proteomes" id="UP000032748">
    <property type="component" value="Chromosome"/>
</dbReference>
<dbReference type="AlphaFoldDB" id="A0A0D5Y1Q3"/>
<dbReference type="InterPro" id="IPR036691">
    <property type="entry name" value="Endo/exonu/phosph_ase_sf"/>
</dbReference>